<dbReference type="Proteomes" id="UP000499080">
    <property type="component" value="Unassembled WGS sequence"/>
</dbReference>
<dbReference type="EMBL" id="BGPR01000667">
    <property type="protein sequence ID" value="GBM30719.1"/>
    <property type="molecule type" value="Genomic_DNA"/>
</dbReference>
<evidence type="ECO:0000313" key="1">
    <source>
        <dbReference type="EMBL" id="GBM30719.1"/>
    </source>
</evidence>
<organism evidence="1 2">
    <name type="scientific">Araneus ventricosus</name>
    <name type="common">Orbweaver spider</name>
    <name type="synonym">Epeira ventricosa</name>
    <dbReference type="NCBI Taxonomy" id="182803"/>
    <lineage>
        <taxon>Eukaryota</taxon>
        <taxon>Metazoa</taxon>
        <taxon>Ecdysozoa</taxon>
        <taxon>Arthropoda</taxon>
        <taxon>Chelicerata</taxon>
        <taxon>Arachnida</taxon>
        <taxon>Araneae</taxon>
        <taxon>Araneomorphae</taxon>
        <taxon>Entelegynae</taxon>
        <taxon>Araneoidea</taxon>
        <taxon>Araneidae</taxon>
        <taxon>Araneus</taxon>
    </lineage>
</organism>
<name>A0A4Y2EQU5_ARAVE</name>
<accession>A0A4Y2EQU5</accession>
<dbReference type="OrthoDB" id="10037266at2759"/>
<keyword evidence="2" id="KW-1185">Reference proteome</keyword>
<evidence type="ECO:0008006" key="3">
    <source>
        <dbReference type="Google" id="ProtNLM"/>
    </source>
</evidence>
<evidence type="ECO:0000313" key="2">
    <source>
        <dbReference type="Proteomes" id="UP000499080"/>
    </source>
</evidence>
<protein>
    <recommendedName>
        <fullName evidence="3">Retrotransposon gag domain-containing protein</fullName>
    </recommendedName>
</protein>
<gene>
    <name evidence="1" type="ORF">AVEN_259581_1</name>
</gene>
<sequence length="139" mass="16370">MVSQQRGRFHELWAAFQESLKNTFCRIEENRRQAERLLQTRAQLPGESSESYIQDVNQSMSENEKIAHLMKGINEELYQILLVQDYSTTKDLVERCRQIENLRRRLITKEKFQRLPNISAASSGLEEDDLKSLVRTLVR</sequence>
<comment type="caution">
    <text evidence="1">The sequence shown here is derived from an EMBL/GenBank/DDBJ whole genome shotgun (WGS) entry which is preliminary data.</text>
</comment>
<reference evidence="1 2" key="1">
    <citation type="journal article" date="2019" name="Sci. Rep.">
        <title>Orb-weaving spider Araneus ventricosus genome elucidates the spidroin gene catalogue.</title>
        <authorList>
            <person name="Kono N."/>
            <person name="Nakamura H."/>
            <person name="Ohtoshi R."/>
            <person name="Moran D.A.P."/>
            <person name="Shinohara A."/>
            <person name="Yoshida Y."/>
            <person name="Fujiwara M."/>
            <person name="Mori M."/>
            <person name="Tomita M."/>
            <person name="Arakawa K."/>
        </authorList>
    </citation>
    <scope>NUCLEOTIDE SEQUENCE [LARGE SCALE GENOMIC DNA]</scope>
</reference>
<dbReference type="AlphaFoldDB" id="A0A4Y2EQU5"/>
<proteinExistence type="predicted"/>